<feature type="coiled-coil region" evidence="7">
    <location>
        <begin position="2061"/>
        <end position="2125"/>
    </location>
</feature>
<evidence type="ECO:0000256" key="6">
    <source>
        <dbReference type="ARBA" id="ARBA00031012"/>
    </source>
</evidence>
<keyword evidence="7" id="KW-0175">Coiled coil</keyword>
<evidence type="ECO:0000256" key="2">
    <source>
        <dbReference type="ARBA" id="ARBA00018602"/>
    </source>
</evidence>
<evidence type="ECO:0000256" key="4">
    <source>
        <dbReference type="ARBA" id="ARBA00030285"/>
    </source>
</evidence>
<dbReference type="GO" id="GO:0006351">
    <property type="term" value="P:DNA-templated transcription"/>
    <property type="evidence" value="ECO:0007669"/>
    <property type="project" value="InterPro"/>
</dbReference>
<keyword evidence="9" id="KW-0696">RNA-directed RNA polymerase</keyword>
<evidence type="ECO:0000256" key="1">
    <source>
        <dbReference type="ARBA" id="ARBA00012494"/>
    </source>
</evidence>
<dbReference type="PROSITE" id="PS50525">
    <property type="entry name" value="RDRP_SSRNA_NEG_SEG"/>
    <property type="match status" value="1"/>
</dbReference>
<gene>
    <name evidence="9" type="primary">RdRp</name>
</gene>
<evidence type="ECO:0000259" key="8">
    <source>
        <dbReference type="PROSITE" id="PS50525"/>
    </source>
</evidence>
<evidence type="ECO:0000256" key="7">
    <source>
        <dbReference type="SAM" id="Coils"/>
    </source>
</evidence>
<name>A0A2S1B5D5_9VIRU</name>
<reference evidence="9" key="1">
    <citation type="submission" date="2017-05" db="EMBL/GenBank/DDBJ databases">
        <title>Discovery of negative sense RNA viruses associated with Apple Rubbery Wood and Apple Flat Limb Diseases by Next Generation Sequencing.</title>
        <authorList>
            <person name="Rott M.E."/>
            <person name="Kesanakurti P."/>
            <person name="Boyes I."/>
            <person name="Bewarth C."/>
            <person name="Jelkman W."/>
        </authorList>
    </citation>
    <scope>NUCLEOTIDE SEQUENCE</scope>
    <source>
        <strain evidence="9">355-1</strain>
    </source>
</reference>
<keyword evidence="9" id="KW-0548">Nucleotidyltransferase</keyword>
<dbReference type="EMBL" id="MF062133">
    <property type="protein sequence ID" value="AWC67519.1"/>
    <property type="molecule type" value="Genomic_RNA"/>
</dbReference>
<protein>
    <recommendedName>
        <fullName evidence="2">RNA-directed RNA polymerase L</fullName>
        <ecNumber evidence="1">2.7.7.48</ecNumber>
    </recommendedName>
    <alternativeName>
        <fullName evidence="4">Large structural protein</fullName>
    </alternativeName>
    <alternativeName>
        <fullName evidence="6">Replicase</fullName>
    </alternativeName>
    <alternativeName>
        <fullName evidence="5">Transcriptase</fullName>
    </alternativeName>
</protein>
<evidence type="ECO:0000256" key="3">
    <source>
        <dbReference type="ARBA" id="ARBA00022679"/>
    </source>
</evidence>
<proteinExistence type="predicted"/>
<dbReference type="EC" id="2.7.7.48" evidence="1"/>
<evidence type="ECO:0000256" key="5">
    <source>
        <dbReference type="ARBA" id="ARBA00030436"/>
    </source>
</evidence>
<sequence length="2376" mass="276115">MSASIMQRIDLENVCDLTYEGVFSSDMPINIEYVHEGNYIRLMNKNLEYELIKIDYNNPNFIHDCVSYAISGQFKTDMTSYGLTPDFVSEDFLLEISTSSVSDFHALEIQMQSKLKKYAHIANGRKVIVIVISYDLVVSNYEIKKNIQMAMTSNFCILKRLQSELLMEGKTYWTTSSETKFSRKLSTILQNYVPKNHYDGKKQAFDLIDQVWENFDYDSSLGQVLTEVVKHVEDDIITAKFIEKPLSPVSFPTEGRTDLKRITVIPMICPEKRVSLELLETTCVNSLIAESKIKIIEEGKITQKTQIDFATPMTHFEIMSGYYEDKREDKKERKGYQFKPELTPKEMLELNLDGVMAKEFKDKTEVIEKRQLSKIPFSFNVDTQDIESFRLEFAKLLDEKVENVVEDQAYGLMRTAYSCMIDAHVNMIDQGENVIKEHNEENSTKFINWLNFVSDLMFEINLSLRENTKNGFFIVKSLKRFQADVYIKTTNSNSHIFFFVVCKVNYILSDTLGPKFVTSNGILVTEWGSLMKRDLENFLSCKETIRSTFCCYDEIFDKCHNSALTNAKWLSLMIFLSNKDRNEEIVTSLRYTYMKSLSITEHSSTMNKKLGLLMRDRLQVYLTNKVYLLNNFLTDNKPQVSFDQGTLEVHGMKDLFGSDVTFKEGINISYAGYIMTKVKQPQSNQSSKMIEKILDYEIKFLNVKAEEISTNELNIRKDHCFDYKYVRTFSELGKELLYDMFGNQLDSIIRERITSNLMSIDFESIATLKASAKFDLREKYSEENLKELKSARPRVMSNIVKLINTYKPEHFIDLVEPCISYIVNNNCFNVELFPKDQHNGLREIYVVDIHARIVQLFVETISRSLCSFFQSETLNHPKNSTALIPKTLKYSLENNGSPFCLMKSGDASKWSQSQIVTKFYIVLKAFLPQEYHKIVKDALSLWFDKKIFLPPSLIESFMSTNFHTSNVVLNDLREGNLCAIKKKEDMFMTIQSGFMQGILHHSSSLFHTIVQEGFRQIQFKILRDAFNDTIYKQYFEKVNICVLQGSDDSSMAIMGDSKLFHKHKELFLSLMHLKDSLSYKFGIIPSAEKTATCVPFIIEYNSQWLALGKSIQPTIKFAMVACQLPSAQSIIQRQEFYYNLLKDCLEKGCTTYTCFKIKLNQLCAYYNLLGCNNTSSFQVTSKLLKECLNPSLGFFMLEPIVATAVFGFDFNFYCHTQGALVKYLPNSYNTPMETNLPSGNTLRLNTHISKSGWKKWKQLVEEVGELSSEEEQYLENNPMLYYEKSRNDVYSSVIKIKQKCQDFDVKQSLSSRYGITENMASFFCTFIKVCKIGKEKDSLVGWMLKCTENGISDLSQMFPKFKLYNEIIHYISVISNQSYLVDVDYIQRGRSQITVLHNKTSELELFYETVKNVWFDVECDEITKDAYRRLFREYMEEFDWLKWTEKETKAFLNCSSRQLANYVRNVVGKNRTLTFFDTVAKGSNYPYLLTRIFQKDKKIQVVTGKDVSVNKNDIIFSNMKILLNLPYKESYKLNTLKELIPKLDLSELTSKEAKKYKILKLVLSDKKEDVKNELFKYSFENHLTWYSQAQHFNKENKSWEGIGCLTTIISTLTIKTIIMDSLIQEIIVNDLSSFKLHLDVYMKIIKEHKLELGDNVDDDLKLSKYGISKSFKGSKIKISPELKSNVAFLENSTLALTNGNMKLVVPMIDIDSNFVEKRNCVQTLYLIESKRLARTFQERRDADHNGYIIENIWIDSRSYNKVRHGEIIKSRMIMGGKDVKLSTIMNFEVWKKITLPTNEKLFDWGELGEKIVKQESLDFQSYVLTKLESFPKRMPTNEMFHQSMEQNYFDCKEYLNFISRVEFFQQVEDPDYDELVKKDKEEEFDKTLIDRFNELVFNTQALKRAIQKTVEFDSCLINLDNVLMKAQTDFSYCRHLVYGIKDTETTFPNTLFYKFNHELRRRIPDNDELLEVMSKGDSGNLLTIYQQIALNLLFATPTDFTSLTTVKSLREFILLGYKPKESRSSRSSTRLGIYLPNNDLEQKMLSKFQIHPKSEHLFDLLNAEQKLLEEAIDEVSQMIEKTTNRRVKMPLLTQVVGYEEDLKLLKDFRAHASNLENEKESESTKDSLECLDNLEENDISLSAEEEDDDLTHSLADSDESADIGEDFNLLNHLQNSYKEKKVLKRNCFLYLNVDITHILRNPKFDIKSQVQKMNCTFHLSDMTILVNGAKDFEVYWPNDDSAEFSIFYHSTLPELPYSQNILSKEIKKISPLPGGSCLFNCFVYLLSNHGKYFKQEELRQIVHDSDHLKLLDEDPHKKAILSNDEWGQEEDIETICYELDVSVLVVTDYAILQYNETGQKIGILINYENVHFDVLE</sequence>
<dbReference type="InterPro" id="IPR007099">
    <property type="entry name" value="RNA-dir_pol_NSvirus"/>
</dbReference>
<organism evidence="9">
    <name type="scientific">Apple rubbery wood virus 2</name>
    <dbReference type="NCBI Taxonomy" id="2164103"/>
    <lineage>
        <taxon>Viruses</taxon>
        <taxon>Riboviria</taxon>
        <taxon>Orthornavirae</taxon>
        <taxon>Negarnaviricota</taxon>
        <taxon>Polyploviricotina</taxon>
        <taxon>Bunyaviricetes</taxon>
        <taxon>Hareavirales</taxon>
        <taxon>Phenuiviridae</taxon>
        <taxon>Rubodvirus</taxon>
        <taxon>Rubodvirus prosserense</taxon>
    </lineage>
</organism>
<dbReference type="Pfam" id="PF04196">
    <property type="entry name" value="Bunya_RdRp"/>
    <property type="match status" value="1"/>
</dbReference>
<feature type="domain" description="RdRp catalytic" evidence="8">
    <location>
        <begin position="888"/>
        <end position="1091"/>
    </location>
</feature>
<dbReference type="InterPro" id="IPR007322">
    <property type="entry name" value="RNA_pol_bunyavir"/>
</dbReference>
<dbReference type="GO" id="GO:0003968">
    <property type="term" value="F:RNA-directed RNA polymerase activity"/>
    <property type="evidence" value="ECO:0007669"/>
    <property type="project" value="UniProtKB-KW"/>
</dbReference>
<evidence type="ECO:0000313" key="9">
    <source>
        <dbReference type="EMBL" id="AWC67519.1"/>
    </source>
</evidence>
<keyword evidence="3" id="KW-0808">Transferase</keyword>
<accession>A0A2S1B5D5</accession>
<dbReference type="GO" id="GO:0039694">
    <property type="term" value="P:viral RNA genome replication"/>
    <property type="evidence" value="ECO:0007669"/>
    <property type="project" value="InterPro"/>
</dbReference>